<dbReference type="RefSeq" id="WP_153249043.1">
    <property type="nucleotide sequence ID" value="NZ_CP044205.1"/>
</dbReference>
<dbReference type="InParanoid" id="A0A5Q0BGX3"/>
<evidence type="ECO:0000313" key="1">
    <source>
        <dbReference type="EMBL" id="QFY43060.1"/>
    </source>
</evidence>
<dbReference type="EMBL" id="CP044205">
    <property type="protein sequence ID" value="QFY43060.1"/>
    <property type="molecule type" value="Genomic_DNA"/>
</dbReference>
<dbReference type="Proteomes" id="UP000325755">
    <property type="component" value="Chromosome"/>
</dbReference>
<dbReference type="AlphaFoldDB" id="A0A5Q0BGX3"/>
<protein>
    <submittedName>
        <fullName evidence="1">Uncharacterized protein</fullName>
    </submittedName>
</protein>
<dbReference type="KEGG" id="mmob:F6R98_10885"/>
<reference evidence="1 2" key="1">
    <citation type="submission" date="2019-09" db="EMBL/GenBank/DDBJ databases">
        <title>Ecophysiology of the spiral-shaped methanotroph Methylospira mobilis as revealed by the complete genome sequence.</title>
        <authorList>
            <person name="Oshkin I.Y."/>
            <person name="Dedysh S.N."/>
            <person name="Miroshnikov K."/>
            <person name="Danilova O.V."/>
            <person name="Hakobyan A."/>
            <person name="Liesack W."/>
        </authorList>
    </citation>
    <scope>NUCLEOTIDE SEQUENCE [LARGE SCALE GENOMIC DNA]</scope>
    <source>
        <strain evidence="1 2">Shm1</strain>
    </source>
</reference>
<dbReference type="OrthoDB" id="5572147at2"/>
<sequence length="101" mass="12122">MSSQAEDEQFIELTVRQLDHSIRELAVREQKLTSGLYPDRVAELRELWNKSLSRQDEEELRRTLDWNDRELMWIWSRQRRACSARANAGQTLMRHYSIDSN</sequence>
<keyword evidence="2" id="KW-1185">Reference proteome</keyword>
<evidence type="ECO:0000313" key="2">
    <source>
        <dbReference type="Proteomes" id="UP000325755"/>
    </source>
</evidence>
<accession>A0A5Q0BGX3</accession>
<organism evidence="1 2">
    <name type="scientific">Candidatus Methylospira mobilis</name>
    <dbReference type="NCBI Taxonomy" id="1808979"/>
    <lineage>
        <taxon>Bacteria</taxon>
        <taxon>Pseudomonadati</taxon>
        <taxon>Pseudomonadota</taxon>
        <taxon>Gammaproteobacteria</taxon>
        <taxon>Methylococcales</taxon>
        <taxon>Methylococcaceae</taxon>
        <taxon>Candidatus Methylospira</taxon>
    </lineage>
</organism>
<proteinExistence type="predicted"/>
<name>A0A5Q0BGX3_9GAMM</name>
<gene>
    <name evidence="1" type="ORF">F6R98_10885</name>
</gene>